<gene>
    <name evidence="2" type="ORF">AVDCRST_MAG12-2295</name>
</gene>
<feature type="non-terminal residue" evidence="2">
    <location>
        <position position="83"/>
    </location>
</feature>
<dbReference type="EMBL" id="CADCVK010000343">
    <property type="protein sequence ID" value="CAA9494687.1"/>
    <property type="molecule type" value="Genomic_DNA"/>
</dbReference>
<evidence type="ECO:0000313" key="2">
    <source>
        <dbReference type="EMBL" id="CAA9494687.1"/>
    </source>
</evidence>
<accession>A0A6J4SFR3</accession>
<dbReference type="AlphaFoldDB" id="A0A6J4SFR3"/>
<reference evidence="2" key="1">
    <citation type="submission" date="2020-02" db="EMBL/GenBank/DDBJ databases">
        <authorList>
            <person name="Meier V. D."/>
        </authorList>
    </citation>
    <scope>NUCLEOTIDE SEQUENCE</scope>
    <source>
        <strain evidence="2">AVDCRST_MAG12</strain>
    </source>
</reference>
<sequence length="83" mass="9228">PRPARPQGPRPRPPLQDEQLPGPGLRHRARGAAGGGVRGRARPGRNRQPPDALDRGRRPGRGARVRLPLRPRGRRRPALRLRV</sequence>
<protein>
    <submittedName>
        <fullName evidence="2">Uncharacterized protein</fullName>
    </submittedName>
</protein>
<feature type="region of interest" description="Disordered" evidence="1">
    <location>
        <begin position="1"/>
        <end position="83"/>
    </location>
</feature>
<evidence type="ECO:0000256" key="1">
    <source>
        <dbReference type="SAM" id="MobiDB-lite"/>
    </source>
</evidence>
<name>A0A6J4SFR3_9ACTN</name>
<feature type="compositionally biased region" description="Pro residues" evidence="1">
    <location>
        <begin position="1"/>
        <end position="14"/>
    </location>
</feature>
<feature type="compositionally biased region" description="Basic residues" evidence="1">
    <location>
        <begin position="58"/>
        <end position="83"/>
    </location>
</feature>
<feature type="non-terminal residue" evidence="2">
    <location>
        <position position="1"/>
    </location>
</feature>
<organism evidence="2">
    <name type="scientific">uncultured Rubrobacteraceae bacterium</name>
    <dbReference type="NCBI Taxonomy" id="349277"/>
    <lineage>
        <taxon>Bacteria</taxon>
        <taxon>Bacillati</taxon>
        <taxon>Actinomycetota</taxon>
        <taxon>Rubrobacteria</taxon>
        <taxon>Rubrobacterales</taxon>
        <taxon>Rubrobacteraceae</taxon>
        <taxon>environmental samples</taxon>
    </lineage>
</organism>
<proteinExistence type="predicted"/>